<feature type="domain" description="OmpR/PhoB-type" evidence="9">
    <location>
        <begin position="124"/>
        <end position="223"/>
    </location>
</feature>
<dbReference type="GO" id="GO:0005829">
    <property type="term" value="C:cytosol"/>
    <property type="evidence" value="ECO:0007669"/>
    <property type="project" value="TreeGrafter"/>
</dbReference>
<dbReference type="GO" id="GO:0000976">
    <property type="term" value="F:transcription cis-regulatory region binding"/>
    <property type="evidence" value="ECO:0007669"/>
    <property type="project" value="TreeGrafter"/>
</dbReference>
<evidence type="ECO:0000256" key="2">
    <source>
        <dbReference type="ARBA" id="ARBA00023012"/>
    </source>
</evidence>
<organism evidence="10 11">
    <name type="scientific">Paenibacillus donghaensis</name>
    <dbReference type="NCBI Taxonomy" id="414771"/>
    <lineage>
        <taxon>Bacteria</taxon>
        <taxon>Bacillati</taxon>
        <taxon>Bacillota</taxon>
        <taxon>Bacilli</taxon>
        <taxon>Bacillales</taxon>
        <taxon>Paenibacillaceae</taxon>
        <taxon>Paenibacillus</taxon>
    </lineage>
</organism>
<evidence type="ECO:0000259" key="9">
    <source>
        <dbReference type="PROSITE" id="PS51755"/>
    </source>
</evidence>
<proteinExistence type="predicted"/>
<dbReference type="GO" id="GO:0032993">
    <property type="term" value="C:protein-DNA complex"/>
    <property type="evidence" value="ECO:0007669"/>
    <property type="project" value="TreeGrafter"/>
</dbReference>
<evidence type="ECO:0000256" key="4">
    <source>
        <dbReference type="ARBA" id="ARBA00023125"/>
    </source>
</evidence>
<dbReference type="InterPro" id="IPR001867">
    <property type="entry name" value="OmpR/PhoB-type_DNA-bd"/>
</dbReference>
<keyword evidence="11" id="KW-1185">Reference proteome</keyword>
<dbReference type="Pfam" id="PF00486">
    <property type="entry name" value="Trans_reg_C"/>
    <property type="match status" value="1"/>
</dbReference>
<evidence type="ECO:0000313" key="10">
    <source>
        <dbReference type="EMBL" id="ASA23731.1"/>
    </source>
</evidence>
<dbReference type="Proteomes" id="UP000249890">
    <property type="component" value="Chromosome"/>
</dbReference>
<gene>
    <name evidence="10" type="ORF">B9T62_24835</name>
</gene>
<keyword evidence="2" id="KW-0902">Two-component regulatory system</keyword>
<dbReference type="Gene3D" id="3.40.50.2300">
    <property type="match status" value="1"/>
</dbReference>
<reference evidence="10 11" key="1">
    <citation type="submission" date="2017-06" db="EMBL/GenBank/DDBJ databases">
        <title>Complete genome sequence of Paenibacillus donghaensis KCTC 13049T isolated from East Sea sediment, South Korea.</title>
        <authorList>
            <person name="Jung B.K."/>
            <person name="Hong S.-J."/>
            <person name="Shin J.-H."/>
        </authorList>
    </citation>
    <scope>NUCLEOTIDE SEQUENCE [LARGE SCALE GENOMIC DNA]</scope>
    <source>
        <strain evidence="10 11">KCTC 13049</strain>
    </source>
</reference>
<dbReference type="PANTHER" id="PTHR48111:SF22">
    <property type="entry name" value="REGULATOR OF RPOS"/>
    <property type="match status" value="1"/>
</dbReference>
<dbReference type="OrthoDB" id="9790442at2"/>
<feature type="DNA-binding region" description="OmpR/PhoB-type" evidence="7">
    <location>
        <begin position="124"/>
        <end position="223"/>
    </location>
</feature>
<feature type="domain" description="Response regulatory" evidence="8">
    <location>
        <begin position="2"/>
        <end position="116"/>
    </location>
</feature>
<dbReference type="KEGG" id="pdh:B9T62_24835"/>
<keyword evidence="5" id="KW-0804">Transcription</keyword>
<dbReference type="GO" id="GO:0000156">
    <property type="term" value="F:phosphorelay response regulator activity"/>
    <property type="evidence" value="ECO:0007669"/>
    <property type="project" value="TreeGrafter"/>
</dbReference>
<dbReference type="SUPFAM" id="SSF52172">
    <property type="entry name" value="CheY-like"/>
    <property type="match status" value="1"/>
</dbReference>
<evidence type="ECO:0000313" key="11">
    <source>
        <dbReference type="Proteomes" id="UP000249890"/>
    </source>
</evidence>
<dbReference type="PANTHER" id="PTHR48111">
    <property type="entry name" value="REGULATOR OF RPOS"/>
    <property type="match status" value="1"/>
</dbReference>
<dbReference type="InterPro" id="IPR036388">
    <property type="entry name" value="WH-like_DNA-bd_sf"/>
</dbReference>
<dbReference type="FunFam" id="3.40.50.2300:FF:000002">
    <property type="entry name" value="DNA-binding response regulator PhoP"/>
    <property type="match status" value="1"/>
</dbReference>
<dbReference type="EMBL" id="CP021780">
    <property type="protein sequence ID" value="ASA23731.1"/>
    <property type="molecule type" value="Genomic_DNA"/>
</dbReference>
<evidence type="ECO:0000256" key="6">
    <source>
        <dbReference type="PROSITE-ProRule" id="PRU00169"/>
    </source>
</evidence>
<dbReference type="AlphaFoldDB" id="A0A2Z2KSU3"/>
<evidence type="ECO:0000256" key="3">
    <source>
        <dbReference type="ARBA" id="ARBA00023015"/>
    </source>
</evidence>
<dbReference type="InterPro" id="IPR011006">
    <property type="entry name" value="CheY-like_superfamily"/>
</dbReference>
<evidence type="ECO:0000256" key="1">
    <source>
        <dbReference type="ARBA" id="ARBA00022553"/>
    </source>
</evidence>
<dbReference type="SMART" id="SM00448">
    <property type="entry name" value="REC"/>
    <property type="match status" value="1"/>
</dbReference>
<evidence type="ECO:0000259" key="8">
    <source>
        <dbReference type="PROSITE" id="PS50110"/>
    </source>
</evidence>
<keyword evidence="4 7" id="KW-0238">DNA-binding</keyword>
<protein>
    <submittedName>
        <fullName evidence="10">DNA-binding response regulator</fullName>
    </submittedName>
</protein>
<dbReference type="Pfam" id="PF00072">
    <property type="entry name" value="Response_reg"/>
    <property type="match status" value="1"/>
</dbReference>
<accession>A0A2Z2KSU3</accession>
<evidence type="ECO:0000256" key="7">
    <source>
        <dbReference type="PROSITE-ProRule" id="PRU01091"/>
    </source>
</evidence>
<dbReference type="Gene3D" id="1.10.10.10">
    <property type="entry name" value="Winged helix-like DNA-binding domain superfamily/Winged helix DNA-binding domain"/>
    <property type="match status" value="1"/>
</dbReference>
<keyword evidence="3" id="KW-0805">Transcription regulation</keyword>
<dbReference type="PROSITE" id="PS51755">
    <property type="entry name" value="OMPR_PHOB"/>
    <property type="match status" value="1"/>
</dbReference>
<dbReference type="CDD" id="cd00383">
    <property type="entry name" value="trans_reg_C"/>
    <property type="match status" value="1"/>
</dbReference>
<keyword evidence="1 6" id="KW-0597">Phosphoprotein</keyword>
<dbReference type="InterPro" id="IPR039420">
    <property type="entry name" value="WalR-like"/>
</dbReference>
<evidence type="ECO:0000256" key="5">
    <source>
        <dbReference type="ARBA" id="ARBA00023163"/>
    </source>
</evidence>
<dbReference type="GO" id="GO:0006355">
    <property type="term" value="P:regulation of DNA-templated transcription"/>
    <property type="evidence" value="ECO:0007669"/>
    <property type="project" value="InterPro"/>
</dbReference>
<name>A0A2Z2KSU3_9BACL</name>
<dbReference type="PROSITE" id="PS50110">
    <property type="entry name" value="RESPONSE_REGULATORY"/>
    <property type="match status" value="1"/>
</dbReference>
<dbReference type="SMART" id="SM00862">
    <property type="entry name" value="Trans_reg_C"/>
    <property type="match status" value="1"/>
</dbReference>
<dbReference type="InterPro" id="IPR001789">
    <property type="entry name" value="Sig_transdc_resp-reg_receiver"/>
</dbReference>
<feature type="modified residue" description="4-aspartylphosphate" evidence="6">
    <location>
        <position position="51"/>
    </location>
</feature>
<dbReference type="Gene3D" id="6.10.250.690">
    <property type="match status" value="1"/>
</dbReference>
<dbReference type="RefSeq" id="WP_087917718.1">
    <property type="nucleotide sequence ID" value="NZ_CP021780.1"/>
</dbReference>
<sequence length="230" mass="26199">MKLLLVEDEEELSAIISKGLRKSGYAIDHAYDGEEALYLYTVNEYDLIILDLNLPKLDGLEVLNTIRSKDNFVKVLILSARSDVEDRVTGLDLGANDYLIKPFDYKELEARIRMLLRMSFTQKSTVLACGELKLDTVSKTASYQKSLLSLTKKEFAILEYLFLHQDTVISSEQLIEHVWDSEADLFSNALKYHIHSLKKKINESGCQVEYIKNIRGQGYILTEDNHGAAE</sequence>